<dbReference type="InterPro" id="IPR045076">
    <property type="entry name" value="MutS"/>
</dbReference>
<dbReference type="PANTHER" id="PTHR11361:SF20">
    <property type="entry name" value="MUTS PROTEIN HOMOLOG 5"/>
    <property type="match status" value="1"/>
</dbReference>
<gene>
    <name evidence="6" type="ORF">CINCED_3A005914</name>
</gene>
<dbReference type="SMART" id="SM00533">
    <property type="entry name" value="MUTSd"/>
    <property type="match status" value="1"/>
</dbReference>
<reference evidence="6 7" key="1">
    <citation type="submission" date="2019-08" db="EMBL/GenBank/DDBJ databases">
        <authorList>
            <person name="Alioto T."/>
            <person name="Alioto T."/>
            <person name="Gomez Garrido J."/>
        </authorList>
    </citation>
    <scope>NUCLEOTIDE SEQUENCE [LARGE SCALE GENOMIC DNA]</scope>
</reference>
<dbReference type="GO" id="GO:0051026">
    <property type="term" value="P:chiasma assembly"/>
    <property type="evidence" value="ECO:0007669"/>
    <property type="project" value="TreeGrafter"/>
</dbReference>
<dbReference type="InterPro" id="IPR036187">
    <property type="entry name" value="DNA_mismatch_repair_MutS_sf"/>
</dbReference>
<evidence type="ECO:0000256" key="3">
    <source>
        <dbReference type="ARBA" id="ARBA00022840"/>
    </source>
</evidence>
<keyword evidence="3" id="KW-0067">ATP-binding</keyword>
<dbReference type="Gene3D" id="3.40.50.300">
    <property type="entry name" value="P-loop containing nucleotide triphosphate hydrolases"/>
    <property type="match status" value="1"/>
</dbReference>
<dbReference type="OrthoDB" id="29596at2759"/>
<accession>A0A5E4MKM9</accession>
<dbReference type="PIRSF" id="PIRSF037677">
    <property type="entry name" value="DNA_mis_repair_Msh6"/>
    <property type="match status" value="1"/>
</dbReference>
<name>A0A5E4MKM9_9HEMI</name>
<dbReference type="GO" id="GO:0030983">
    <property type="term" value="F:mismatched DNA binding"/>
    <property type="evidence" value="ECO:0007669"/>
    <property type="project" value="InterPro"/>
</dbReference>
<dbReference type="InterPro" id="IPR017261">
    <property type="entry name" value="DNA_mismatch_repair_MutS/MSH"/>
</dbReference>
<dbReference type="InterPro" id="IPR000432">
    <property type="entry name" value="DNA_mismatch_repair_MutS_C"/>
</dbReference>
<comment type="similarity">
    <text evidence="1">Belongs to the DNA mismatch repair MutS family.</text>
</comment>
<organism evidence="6 7">
    <name type="scientific">Cinara cedri</name>
    <dbReference type="NCBI Taxonomy" id="506608"/>
    <lineage>
        <taxon>Eukaryota</taxon>
        <taxon>Metazoa</taxon>
        <taxon>Ecdysozoa</taxon>
        <taxon>Arthropoda</taxon>
        <taxon>Hexapoda</taxon>
        <taxon>Insecta</taxon>
        <taxon>Pterygota</taxon>
        <taxon>Neoptera</taxon>
        <taxon>Paraneoptera</taxon>
        <taxon>Hemiptera</taxon>
        <taxon>Sternorrhyncha</taxon>
        <taxon>Aphidomorpha</taxon>
        <taxon>Aphidoidea</taxon>
        <taxon>Aphididae</taxon>
        <taxon>Lachninae</taxon>
        <taxon>Cinara</taxon>
    </lineage>
</organism>
<feature type="domain" description="DNA mismatch repair proteins mutS family" evidence="5">
    <location>
        <begin position="594"/>
        <end position="610"/>
    </location>
</feature>
<protein>
    <submittedName>
        <fullName evidence="6">DNA mismatch repair protein MutS, core,DNA mismatch repair protein MutS, C-terminal,P-loop containing</fullName>
    </submittedName>
</protein>
<dbReference type="InterPro" id="IPR027417">
    <property type="entry name" value="P-loop_NTPase"/>
</dbReference>
<sequence>MLGAASYNRHQSQIHILYDAMESNLDYKILNTLFMQIKPVHIVVCNLINGTFLKIIKQLAYDGKINMYANSSTTVNSILDEKIHVLPKWCFKFKTCEQLILSMPLASAPKNKESRIRYIRSLVDFTQELAVCALGALLYFMDNSLERLNLPSNFTILSLRILNMNDLVWLGISTYESLQIFSAHEHPSANNWIVKSNKDNGLSSSIFSLLNRCNSVFSSEYLKNILAQPTKNLDVLRYRHESIMVKLNGGNASIYQWKSLYQSVLNAIKIGEICGRYCEEINLFRKINNSLKGSLYNMASSMTRIIDFEQSTKQDKFIVNTGVLPELDEKKLKIKNMSHVLDVMTLIELQDLPSHIQECSICKWPELGFFLCIPIWKHSSEMTENDYKIQNLEFKFQMANDVYYKTSRCYELDKFFGEIEYGIIKEETQTMIKLTELITQYWISDLHAILYLISELDCLIGFAEVAQDLTLIKPKMLPKEKCMIHIVNGRHILQEQYVNKFIPNNYNSSKMNQTIKILTGFNSTGKSVYLKQVALISYLCHIGCYVPAEYVEISVLDHIHTRIQSTESVSTLMSAFMIDLKQMSVAVNESTCGSLIILDEFGKGTSELNGLALLLASISHFVHRPLHLLPHIIVSTHFYSLPNLLQQIINTNILYHNIKFLSMSYEIVNSELVSSYMVVDKKINQNLSMAHHIAALNGLPTTIVQRATQVLQSVQNNEYVNPMVENLRFELLLRRKQYIGNLLEHIQVDGITEGIFQDLVDDLENIRYPQKY</sequence>
<dbReference type="Proteomes" id="UP000325440">
    <property type="component" value="Unassembled WGS sequence"/>
</dbReference>
<dbReference type="PROSITE" id="PS00486">
    <property type="entry name" value="DNA_MISMATCH_REPAIR_2"/>
    <property type="match status" value="1"/>
</dbReference>
<dbReference type="GO" id="GO:0006298">
    <property type="term" value="P:mismatch repair"/>
    <property type="evidence" value="ECO:0007669"/>
    <property type="project" value="InterPro"/>
</dbReference>
<dbReference type="Pfam" id="PF00488">
    <property type="entry name" value="MutS_V"/>
    <property type="match status" value="1"/>
</dbReference>
<dbReference type="Pfam" id="PF05192">
    <property type="entry name" value="MutS_III"/>
    <property type="match status" value="1"/>
</dbReference>
<evidence type="ECO:0000256" key="2">
    <source>
        <dbReference type="ARBA" id="ARBA00022741"/>
    </source>
</evidence>
<dbReference type="Gene3D" id="1.10.1420.10">
    <property type="match status" value="2"/>
</dbReference>
<evidence type="ECO:0000256" key="4">
    <source>
        <dbReference type="ARBA" id="ARBA00023125"/>
    </source>
</evidence>
<evidence type="ECO:0000259" key="5">
    <source>
        <dbReference type="PROSITE" id="PS00486"/>
    </source>
</evidence>
<keyword evidence="4" id="KW-0238">DNA-binding</keyword>
<proteinExistence type="inferred from homology"/>
<evidence type="ECO:0000313" key="6">
    <source>
        <dbReference type="EMBL" id="VVC32807.1"/>
    </source>
</evidence>
<dbReference type="GO" id="GO:0005524">
    <property type="term" value="F:ATP binding"/>
    <property type="evidence" value="ECO:0007669"/>
    <property type="project" value="UniProtKB-KW"/>
</dbReference>
<dbReference type="AlphaFoldDB" id="A0A5E4MKM9"/>
<dbReference type="GO" id="GO:0005634">
    <property type="term" value="C:nucleus"/>
    <property type="evidence" value="ECO:0007669"/>
    <property type="project" value="TreeGrafter"/>
</dbReference>
<dbReference type="GO" id="GO:0140664">
    <property type="term" value="F:ATP-dependent DNA damage sensor activity"/>
    <property type="evidence" value="ECO:0007669"/>
    <property type="project" value="InterPro"/>
</dbReference>
<dbReference type="InterPro" id="IPR007696">
    <property type="entry name" value="DNA_mismatch_repair_MutS_core"/>
</dbReference>
<evidence type="ECO:0000256" key="1">
    <source>
        <dbReference type="ARBA" id="ARBA00006271"/>
    </source>
</evidence>
<dbReference type="SUPFAM" id="SSF52540">
    <property type="entry name" value="P-loop containing nucleoside triphosphate hydrolases"/>
    <property type="match status" value="1"/>
</dbReference>
<keyword evidence="2" id="KW-0547">Nucleotide-binding</keyword>
<dbReference type="SUPFAM" id="SSF48334">
    <property type="entry name" value="DNA repair protein MutS, domain III"/>
    <property type="match status" value="1"/>
</dbReference>
<dbReference type="PANTHER" id="PTHR11361">
    <property type="entry name" value="DNA MISMATCH REPAIR PROTEIN MUTS FAMILY MEMBER"/>
    <property type="match status" value="1"/>
</dbReference>
<dbReference type="EMBL" id="CABPRJ010000959">
    <property type="protein sequence ID" value="VVC32807.1"/>
    <property type="molecule type" value="Genomic_DNA"/>
</dbReference>
<keyword evidence="7" id="KW-1185">Reference proteome</keyword>
<evidence type="ECO:0000313" key="7">
    <source>
        <dbReference type="Proteomes" id="UP000325440"/>
    </source>
</evidence>
<dbReference type="SMART" id="SM00534">
    <property type="entry name" value="MUTSac"/>
    <property type="match status" value="1"/>
</dbReference>